<sequence>MATYKIDAAHSEITFKVKHLMITNVTGSFTRFDATMESEAADFSDAKISFEADVDSVSTNNEQRDGHLKSDDFFAAEKFPKLTFVSKSFTKKSDDEYTLTGDLTIRDVTKTVDLTVEFGGNMVDPWGQAKAGFEINGKINRKEFGLGWGAVTEAGGVVVSDEVKLHLAVQMIKQA</sequence>
<dbReference type="SMART" id="SM00867">
    <property type="entry name" value="YceI"/>
    <property type="match status" value="1"/>
</dbReference>
<evidence type="ECO:0000259" key="1">
    <source>
        <dbReference type="SMART" id="SM00867"/>
    </source>
</evidence>
<evidence type="ECO:0000313" key="2">
    <source>
        <dbReference type="EMBL" id="TDO26281.1"/>
    </source>
</evidence>
<protein>
    <submittedName>
        <fullName evidence="2">Polyisoprenoid-binding protein YceI</fullName>
    </submittedName>
</protein>
<dbReference type="InterPro" id="IPR007372">
    <property type="entry name" value="Lipid/polyisoprenoid-bd_YceI"/>
</dbReference>
<accession>A0A4R6IV87</accession>
<dbReference type="OrthoDB" id="9811006at2"/>
<reference evidence="2 3" key="1">
    <citation type="submission" date="2019-03" db="EMBL/GenBank/DDBJ databases">
        <title>Genomic Encyclopedia of Archaeal and Bacterial Type Strains, Phase II (KMG-II): from individual species to whole genera.</title>
        <authorList>
            <person name="Goeker M."/>
        </authorList>
    </citation>
    <scope>NUCLEOTIDE SEQUENCE [LARGE SCALE GENOMIC DNA]</scope>
    <source>
        <strain evidence="2 3">DSM 28323</strain>
    </source>
</reference>
<dbReference type="SUPFAM" id="SSF101874">
    <property type="entry name" value="YceI-like"/>
    <property type="match status" value="1"/>
</dbReference>
<dbReference type="PANTHER" id="PTHR34406:SF1">
    <property type="entry name" value="PROTEIN YCEI"/>
    <property type="match status" value="1"/>
</dbReference>
<feature type="domain" description="Lipid/polyisoprenoid-binding YceI-like" evidence="1">
    <location>
        <begin position="3"/>
        <end position="172"/>
    </location>
</feature>
<keyword evidence="3" id="KW-1185">Reference proteome</keyword>
<evidence type="ECO:0000313" key="3">
    <source>
        <dbReference type="Proteomes" id="UP000295741"/>
    </source>
</evidence>
<comment type="caution">
    <text evidence="2">The sequence shown here is derived from an EMBL/GenBank/DDBJ whole genome shotgun (WGS) entry which is preliminary data.</text>
</comment>
<dbReference type="InterPro" id="IPR036761">
    <property type="entry name" value="TTHA0802/YceI-like_sf"/>
</dbReference>
<organism evidence="2 3">
    <name type="scientific">Sediminibacterium goheungense</name>
    <dbReference type="NCBI Taxonomy" id="1086393"/>
    <lineage>
        <taxon>Bacteria</taxon>
        <taxon>Pseudomonadati</taxon>
        <taxon>Bacteroidota</taxon>
        <taxon>Chitinophagia</taxon>
        <taxon>Chitinophagales</taxon>
        <taxon>Chitinophagaceae</taxon>
        <taxon>Sediminibacterium</taxon>
    </lineage>
</organism>
<dbReference type="PANTHER" id="PTHR34406">
    <property type="entry name" value="PROTEIN YCEI"/>
    <property type="match status" value="1"/>
</dbReference>
<dbReference type="EMBL" id="SNWP01000011">
    <property type="protein sequence ID" value="TDO26281.1"/>
    <property type="molecule type" value="Genomic_DNA"/>
</dbReference>
<name>A0A4R6IV87_9BACT</name>
<dbReference type="RefSeq" id="WP_133474143.1">
    <property type="nucleotide sequence ID" value="NZ_SNWP01000011.1"/>
</dbReference>
<dbReference type="Pfam" id="PF04264">
    <property type="entry name" value="YceI"/>
    <property type="match status" value="1"/>
</dbReference>
<dbReference type="Proteomes" id="UP000295741">
    <property type="component" value="Unassembled WGS sequence"/>
</dbReference>
<dbReference type="AlphaFoldDB" id="A0A4R6IV87"/>
<gene>
    <name evidence="2" type="ORF">BC659_1586</name>
</gene>
<dbReference type="Gene3D" id="2.40.128.110">
    <property type="entry name" value="Lipid/polyisoprenoid-binding, YceI-like"/>
    <property type="match status" value="1"/>
</dbReference>
<proteinExistence type="predicted"/>